<dbReference type="PROSITE" id="PS00136">
    <property type="entry name" value="SUBTILASE_ASP"/>
    <property type="match status" value="1"/>
</dbReference>
<feature type="active site" description="Charge relay system" evidence="5">
    <location>
        <position position="64"/>
    </location>
</feature>
<dbReference type="Gene3D" id="3.40.50.200">
    <property type="entry name" value="Peptidase S8/S53 domain"/>
    <property type="match status" value="1"/>
</dbReference>
<evidence type="ECO:0000313" key="12">
    <source>
        <dbReference type="Proteomes" id="UP001595867"/>
    </source>
</evidence>
<evidence type="ECO:0000256" key="2">
    <source>
        <dbReference type="ARBA" id="ARBA00022670"/>
    </source>
</evidence>
<keyword evidence="8" id="KW-0472">Membrane</keyword>
<feature type="signal peptide" evidence="9">
    <location>
        <begin position="1"/>
        <end position="24"/>
    </location>
</feature>
<feature type="domain" description="Peptidase S8/S53" evidence="10">
    <location>
        <begin position="55"/>
        <end position="310"/>
    </location>
</feature>
<keyword evidence="12" id="KW-1185">Reference proteome</keyword>
<keyword evidence="9" id="KW-0732">Signal</keyword>
<keyword evidence="3 5" id="KW-0378">Hydrolase</keyword>
<protein>
    <submittedName>
        <fullName evidence="11">S8 family serine peptidase</fullName>
    </submittedName>
</protein>
<feature type="transmembrane region" description="Helical" evidence="8">
    <location>
        <begin position="351"/>
        <end position="372"/>
    </location>
</feature>
<evidence type="ECO:0000259" key="10">
    <source>
        <dbReference type="Pfam" id="PF00082"/>
    </source>
</evidence>
<evidence type="ECO:0000256" key="9">
    <source>
        <dbReference type="SAM" id="SignalP"/>
    </source>
</evidence>
<feature type="region of interest" description="Disordered" evidence="7">
    <location>
        <begin position="379"/>
        <end position="399"/>
    </location>
</feature>
<dbReference type="InterPro" id="IPR022398">
    <property type="entry name" value="Peptidase_S8_His-AS"/>
</dbReference>
<evidence type="ECO:0000256" key="6">
    <source>
        <dbReference type="RuleBase" id="RU003355"/>
    </source>
</evidence>
<evidence type="ECO:0000256" key="7">
    <source>
        <dbReference type="SAM" id="MobiDB-lite"/>
    </source>
</evidence>
<dbReference type="PROSITE" id="PS00138">
    <property type="entry name" value="SUBTILASE_SER"/>
    <property type="match status" value="1"/>
</dbReference>
<keyword evidence="8" id="KW-1133">Transmembrane helix</keyword>
<evidence type="ECO:0000256" key="8">
    <source>
        <dbReference type="SAM" id="Phobius"/>
    </source>
</evidence>
<comment type="similarity">
    <text evidence="1 5 6">Belongs to the peptidase S8 family.</text>
</comment>
<evidence type="ECO:0000256" key="1">
    <source>
        <dbReference type="ARBA" id="ARBA00011073"/>
    </source>
</evidence>
<evidence type="ECO:0000256" key="3">
    <source>
        <dbReference type="ARBA" id="ARBA00022801"/>
    </source>
</evidence>
<keyword evidence="4 5" id="KW-0720">Serine protease</keyword>
<dbReference type="PANTHER" id="PTHR43806">
    <property type="entry name" value="PEPTIDASE S8"/>
    <property type="match status" value="1"/>
</dbReference>
<dbReference type="PRINTS" id="PR00723">
    <property type="entry name" value="SUBTILISIN"/>
</dbReference>
<evidence type="ECO:0000313" key="11">
    <source>
        <dbReference type="EMBL" id="MFC4068408.1"/>
    </source>
</evidence>
<keyword evidence="2 5" id="KW-0645">Protease</keyword>
<evidence type="ECO:0000256" key="5">
    <source>
        <dbReference type="PROSITE-ProRule" id="PRU01240"/>
    </source>
</evidence>
<comment type="caution">
    <text evidence="11">The sequence shown here is derived from an EMBL/GenBank/DDBJ whole genome shotgun (WGS) entry which is preliminary data.</text>
</comment>
<dbReference type="SUPFAM" id="SSF52743">
    <property type="entry name" value="Subtilisin-like"/>
    <property type="match status" value="1"/>
</dbReference>
<reference evidence="12" key="1">
    <citation type="journal article" date="2019" name="Int. J. Syst. Evol. Microbiol.">
        <title>The Global Catalogue of Microorganisms (GCM) 10K type strain sequencing project: providing services to taxonomists for standard genome sequencing and annotation.</title>
        <authorList>
            <consortium name="The Broad Institute Genomics Platform"/>
            <consortium name="The Broad Institute Genome Sequencing Center for Infectious Disease"/>
            <person name="Wu L."/>
            <person name="Ma J."/>
        </authorList>
    </citation>
    <scope>NUCLEOTIDE SEQUENCE [LARGE SCALE GENOMIC DNA]</scope>
    <source>
        <strain evidence="12">TBRC 5832</strain>
    </source>
</reference>
<evidence type="ECO:0000256" key="4">
    <source>
        <dbReference type="ARBA" id="ARBA00022825"/>
    </source>
</evidence>
<dbReference type="PROSITE" id="PS00137">
    <property type="entry name" value="SUBTILASE_HIS"/>
    <property type="match status" value="1"/>
</dbReference>
<dbReference type="PANTHER" id="PTHR43806:SF11">
    <property type="entry name" value="CEREVISIN-RELATED"/>
    <property type="match status" value="1"/>
</dbReference>
<dbReference type="Pfam" id="PF00082">
    <property type="entry name" value="Peptidase_S8"/>
    <property type="match status" value="1"/>
</dbReference>
<dbReference type="InterPro" id="IPR036852">
    <property type="entry name" value="Peptidase_S8/S53_dom_sf"/>
</dbReference>
<gene>
    <name evidence="11" type="ORF">ACFO0C_26060</name>
</gene>
<dbReference type="InterPro" id="IPR000209">
    <property type="entry name" value="Peptidase_S8/S53_dom"/>
</dbReference>
<dbReference type="RefSeq" id="WP_378069308.1">
    <property type="nucleotide sequence ID" value="NZ_JBHSBL010000019.1"/>
</dbReference>
<feature type="compositionally biased region" description="Basic and acidic residues" evidence="7">
    <location>
        <begin position="382"/>
        <end position="393"/>
    </location>
</feature>
<dbReference type="InterPro" id="IPR015500">
    <property type="entry name" value="Peptidase_S8_subtilisin-rel"/>
</dbReference>
<proteinExistence type="inferred from homology"/>
<dbReference type="PROSITE" id="PS51892">
    <property type="entry name" value="SUBTILASE"/>
    <property type="match status" value="1"/>
</dbReference>
<dbReference type="InterPro" id="IPR050131">
    <property type="entry name" value="Peptidase_S8_subtilisin-like"/>
</dbReference>
<dbReference type="InterPro" id="IPR023827">
    <property type="entry name" value="Peptidase_S8_Asp-AS"/>
</dbReference>
<feature type="active site" description="Charge relay system" evidence="5">
    <location>
        <position position="98"/>
    </location>
</feature>
<organism evidence="11 12">
    <name type="scientific">Actinoplanes subglobosus</name>
    <dbReference type="NCBI Taxonomy" id="1547892"/>
    <lineage>
        <taxon>Bacteria</taxon>
        <taxon>Bacillati</taxon>
        <taxon>Actinomycetota</taxon>
        <taxon>Actinomycetes</taxon>
        <taxon>Micromonosporales</taxon>
        <taxon>Micromonosporaceae</taxon>
        <taxon>Actinoplanes</taxon>
    </lineage>
</organism>
<keyword evidence="8" id="KW-0812">Transmembrane</keyword>
<accession>A0ABV8IZY2</accession>
<dbReference type="Proteomes" id="UP001595867">
    <property type="component" value="Unassembled WGS sequence"/>
</dbReference>
<dbReference type="EMBL" id="JBHSBL010000019">
    <property type="protein sequence ID" value="MFC4068408.1"/>
    <property type="molecule type" value="Genomic_DNA"/>
</dbReference>
<name>A0ABV8IZY2_9ACTN</name>
<feature type="active site" description="Charge relay system" evidence="5">
    <location>
        <position position="264"/>
    </location>
</feature>
<dbReference type="InterPro" id="IPR023828">
    <property type="entry name" value="Peptidase_S8_Ser-AS"/>
</dbReference>
<sequence length="399" mass="39443">MRLVAAVVVGVCAGVVVPAGPVAAAPCLGAGSVVAGVPAELRAYAPARLAGLATGAGVRVAVVDSGVDVRNAQLKGQVAAGRDLLHGAPDGRRDCVGHGTAVAGIIAGLPDVSTGVQGLAPGVTIVPVRVTEDTDSRGQQEIARSRSSADAFASAIRWAAGPADADVINISLVMPLEDPAVRDAVAEAVRSDVVVVAAAGNGGAEAGVAYPAAYPGVIGVAAVGADGLLAGYSQPGAHVDIAAFGDQVTVLSPVRGHRSVQGTSFAAPFVSATVALLRERFPGESAREITGRLLRSVDPAPGGPRSVAYGVGLLNPYRALSEEAGPVVAAVPAGSPVPVVVASRGPAWERAGLFAAGGAGLAVVAGLVAVVVGRGRRRGWRAARDTSAHDTPAHDQMPG</sequence>
<feature type="chain" id="PRO_5046752508" evidence="9">
    <location>
        <begin position="25"/>
        <end position="399"/>
    </location>
</feature>